<protein>
    <recommendedName>
        <fullName evidence="7">Homologous-pairing protein 2 winged helix domain-containing protein</fullName>
    </recommendedName>
</protein>
<keyword evidence="6" id="KW-0175">Coiled coil</keyword>
<keyword evidence="5" id="KW-0469">Meiosis</keyword>
<keyword evidence="9" id="KW-1185">Reference proteome</keyword>
<dbReference type="GO" id="GO:0000709">
    <property type="term" value="P:meiotic joint molecule formation"/>
    <property type="evidence" value="ECO:0007669"/>
    <property type="project" value="TreeGrafter"/>
</dbReference>
<comment type="caution">
    <text evidence="8">The sequence shown here is derived from an EMBL/GenBank/DDBJ whole genome shotgun (WGS) entry which is preliminary data.</text>
</comment>
<keyword evidence="3" id="KW-0233">DNA recombination</keyword>
<feature type="domain" description="Homologous-pairing protein 2 winged helix" evidence="7">
    <location>
        <begin position="38"/>
        <end position="86"/>
    </location>
</feature>
<dbReference type="Pfam" id="PF07106">
    <property type="entry name" value="WHD_TBPIP"/>
    <property type="match status" value="1"/>
</dbReference>
<evidence type="ECO:0000256" key="5">
    <source>
        <dbReference type="ARBA" id="ARBA00023254"/>
    </source>
</evidence>
<dbReference type="PANTHER" id="PTHR15938">
    <property type="entry name" value="TBP-1 INTERACTING PROTEIN"/>
    <property type="match status" value="1"/>
</dbReference>
<dbReference type="InterPro" id="IPR010776">
    <property type="entry name" value="Hop2_WH_dom"/>
</dbReference>
<comment type="subcellular location">
    <subcellularLocation>
        <location evidence="1">Nucleus</location>
    </subcellularLocation>
</comment>
<name>A0A2B7Y4I4_POLH7</name>
<evidence type="ECO:0000313" key="9">
    <source>
        <dbReference type="Proteomes" id="UP000224634"/>
    </source>
</evidence>
<accession>A0A2B7Y4I4</accession>
<evidence type="ECO:0000256" key="6">
    <source>
        <dbReference type="SAM" id="Coils"/>
    </source>
</evidence>
<dbReference type="GO" id="GO:0120231">
    <property type="term" value="C:DNA recombinase auxiliary factor complex"/>
    <property type="evidence" value="ECO:0007669"/>
    <property type="project" value="TreeGrafter"/>
</dbReference>
<keyword evidence="4" id="KW-0539">Nucleus</keyword>
<evidence type="ECO:0000259" key="7">
    <source>
        <dbReference type="Pfam" id="PF07106"/>
    </source>
</evidence>
<dbReference type="OrthoDB" id="272266at2759"/>
<dbReference type="Gene3D" id="1.10.10.10">
    <property type="entry name" value="Winged helix-like DNA-binding domain superfamily/Winged helix DNA-binding domain"/>
    <property type="match status" value="1"/>
</dbReference>
<dbReference type="PANTHER" id="PTHR15938:SF0">
    <property type="entry name" value="HOMOLOGOUS-PAIRING PROTEIN 2 HOMOLOG"/>
    <property type="match status" value="1"/>
</dbReference>
<dbReference type="GO" id="GO:0120230">
    <property type="term" value="F:recombinase activator activity"/>
    <property type="evidence" value="ECO:0007669"/>
    <property type="project" value="TreeGrafter"/>
</dbReference>
<dbReference type="Proteomes" id="UP000224634">
    <property type="component" value="Unassembled WGS sequence"/>
</dbReference>
<evidence type="ECO:0000256" key="3">
    <source>
        <dbReference type="ARBA" id="ARBA00023172"/>
    </source>
</evidence>
<gene>
    <name evidence="8" type="ORF">AJ80_05320</name>
</gene>
<organism evidence="8 9">
    <name type="scientific">Polytolypa hystricis (strain UAMH7299)</name>
    <dbReference type="NCBI Taxonomy" id="1447883"/>
    <lineage>
        <taxon>Eukaryota</taxon>
        <taxon>Fungi</taxon>
        <taxon>Dikarya</taxon>
        <taxon>Ascomycota</taxon>
        <taxon>Pezizomycotina</taxon>
        <taxon>Eurotiomycetes</taxon>
        <taxon>Eurotiomycetidae</taxon>
        <taxon>Onygenales</taxon>
        <taxon>Onygenales incertae sedis</taxon>
        <taxon>Polytolypa</taxon>
    </lineage>
</organism>
<dbReference type="InterPro" id="IPR036388">
    <property type="entry name" value="WH-like_DNA-bd_sf"/>
</dbReference>
<dbReference type="GO" id="GO:0003690">
    <property type="term" value="F:double-stranded DNA binding"/>
    <property type="evidence" value="ECO:0007669"/>
    <property type="project" value="TreeGrafter"/>
</dbReference>
<evidence type="ECO:0000256" key="1">
    <source>
        <dbReference type="ARBA" id="ARBA00004123"/>
    </source>
</evidence>
<dbReference type="EMBL" id="PDNA01000076">
    <property type="protein sequence ID" value="PGH16105.1"/>
    <property type="molecule type" value="Genomic_DNA"/>
</dbReference>
<proteinExistence type="inferred from homology"/>
<evidence type="ECO:0000313" key="8">
    <source>
        <dbReference type="EMBL" id="PGH16105.1"/>
    </source>
</evidence>
<evidence type="ECO:0000256" key="4">
    <source>
        <dbReference type="ARBA" id="ARBA00023242"/>
    </source>
</evidence>
<dbReference type="AlphaFoldDB" id="A0A2B7Y4I4"/>
<feature type="coiled-coil region" evidence="6">
    <location>
        <begin position="100"/>
        <end position="134"/>
    </location>
</feature>
<comment type="similarity">
    <text evidence="2">Belongs to the HOP2 family.</text>
</comment>
<dbReference type="GO" id="GO:0007129">
    <property type="term" value="P:homologous chromosome pairing at meiosis"/>
    <property type="evidence" value="ECO:0007669"/>
    <property type="project" value="TreeGrafter"/>
</dbReference>
<dbReference type="GO" id="GO:0000794">
    <property type="term" value="C:condensed nuclear chromosome"/>
    <property type="evidence" value="ECO:0007669"/>
    <property type="project" value="TreeGrafter"/>
</dbReference>
<sequence>MAPRKEKAEKAEKATGADGTAMILDYLRQQKYRFSVVAAYRPYSAIDITANLHNKVTKGYTIKALKGLHERKEIEGRAAGKQLVYHAIQDPVEEITPEQLAAIDKEIEAQKEYIEGAKKREKCLKSELAVLSARVSTVDLHADVSNLEAEKESVVKNLVSLQAGSSKARVVSDDERLRVEKEWKVWERNVLVRKRICRELWEKCTEVLPEGTSKAELWESLGLEGKV</sequence>
<evidence type="ECO:0000256" key="2">
    <source>
        <dbReference type="ARBA" id="ARBA00007922"/>
    </source>
</evidence>
<dbReference type="STRING" id="1447883.A0A2B7Y4I4"/>
<reference evidence="8 9" key="1">
    <citation type="submission" date="2017-10" db="EMBL/GenBank/DDBJ databases">
        <title>Comparative genomics in systemic dimorphic fungi from Ajellomycetaceae.</title>
        <authorList>
            <person name="Munoz J.F."/>
            <person name="Mcewen J.G."/>
            <person name="Clay O.K."/>
            <person name="Cuomo C.A."/>
        </authorList>
    </citation>
    <scope>NUCLEOTIDE SEQUENCE [LARGE SCALE GENOMIC DNA]</scope>
    <source>
        <strain evidence="8 9">UAMH7299</strain>
    </source>
</reference>
<dbReference type="GO" id="GO:0010774">
    <property type="term" value="P:meiotic strand invasion involved in reciprocal meiotic recombination"/>
    <property type="evidence" value="ECO:0007669"/>
    <property type="project" value="TreeGrafter"/>
</dbReference>